<reference evidence="2" key="3">
    <citation type="submission" date="2025-09" db="UniProtKB">
        <authorList>
            <consortium name="Ensembl"/>
        </authorList>
    </citation>
    <scope>IDENTIFICATION</scope>
</reference>
<name>A0A8C8W1X3_PERMB</name>
<dbReference type="InterPro" id="IPR004073">
    <property type="entry name" value="GPCR_3_vmron_rcpt_2"/>
</dbReference>
<reference evidence="2" key="2">
    <citation type="submission" date="2025-08" db="UniProtKB">
        <authorList>
            <consortium name="Ensembl"/>
        </authorList>
    </citation>
    <scope>IDENTIFICATION</scope>
</reference>
<dbReference type="Gene3D" id="3.40.50.2300">
    <property type="match status" value="1"/>
</dbReference>
<evidence type="ECO:0000259" key="1">
    <source>
        <dbReference type="Pfam" id="PF07562"/>
    </source>
</evidence>
<dbReference type="PRINTS" id="PR01535">
    <property type="entry name" value="VOMERONASL2R"/>
</dbReference>
<keyword evidence="3" id="KW-1185">Reference proteome</keyword>
<evidence type="ECO:0000313" key="3">
    <source>
        <dbReference type="Proteomes" id="UP000694547"/>
    </source>
</evidence>
<evidence type="ECO:0000313" key="2">
    <source>
        <dbReference type="Ensembl" id="ENSPEMP00000031450.1"/>
    </source>
</evidence>
<dbReference type="GeneTree" id="ENSGT00950000183069"/>
<dbReference type="InterPro" id="IPR000068">
    <property type="entry name" value="GPCR_3_Ca_sens_rcpt-rel"/>
</dbReference>
<dbReference type="Pfam" id="PF07562">
    <property type="entry name" value="NCD3G"/>
    <property type="match status" value="1"/>
</dbReference>
<feature type="domain" description="GPCR family 3 nine cysteines" evidence="1">
    <location>
        <begin position="58"/>
        <end position="99"/>
    </location>
</feature>
<protein>
    <recommendedName>
        <fullName evidence="1">GPCR family 3 nine cysteines domain-containing protein</fullName>
    </recommendedName>
</protein>
<dbReference type="PANTHER" id="PTHR24061">
    <property type="entry name" value="CALCIUM-SENSING RECEPTOR-RELATED"/>
    <property type="match status" value="1"/>
</dbReference>
<organism evidence="2 3">
    <name type="scientific">Peromyscus maniculatus bairdii</name>
    <name type="common">Prairie deer mouse</name>
    <dbReference type="NCBI Taxonomy" id="230844"/>
    <lineage>
        <taxon>Eukaryota</taxon>
        <taxon>Metazoa</taxon>
        <taxon>Chordata</taxon>
        <taxon>Craniata</taxon>
        <taxon>Vertebrata</taxon>
        <taxon>Euteleostomi</taxon>
        <taxon>Mammalia</taxon>
        <taxon>Eutheria</taxon>
        <taxon>Euarchontoglires</taxon>
        <taxon>Glires</taxon>
        <taxon>Rodentia</taxon>
        <taxon>Myomorpha</taxon>
        <taxon>Muroidea</taxon>
        <taxon>Cricetidae</taxon>
        <taxon>Neotominae</taxon>
        <taxon>Peromyscus</taxon>
    </lineage>
</organism>
<dbReference type="Ensembl" id="ENSPEMT00000040012.1">
    <property type="protein sequence ID" value="ENSPEMP00000031450.1"/>
    <property type="gene ID" value="ENSPEMG00000030555.1"/>
</dbReference>
<dbReference type="PANTHER" id="PTHR24061:SF436">
    <property type="entry name" value="EC2-V2R PHEROMONE RECEPTOR PROTEIN-RELATED"/>
    <property type="match status" value="1"/>
</dbReference>
<dbReference type="InterPro" id="IPR038550">
    <property type="entry name" value="GPCR_3_9-Cys_sf"/>
</dbReference>
<dbReference type="InterPro" id="IPR011500">
    <property type="entry name" value="GPCR_3_9-Cys_dom"/>
</dbReference>
<dbReference type="Gene3D" id="2.10.50.30">
    <property type="entry name" value="GPCR, family 3, nine cysteines domain"/>
    <property type="match status" value="1"/>
</dbReference>
<dbReference type="GO" id="GO:0005886">
    <property type="term" value="C:plasma membrane"/>
    <property type="evidence" value="ECO:0007669"/>
    <property type="project" value="TreeGrafter"/>
</dbReference>
<sequence length="111" mass="12482">MNQKEKLQAEYDIYHICNFPHGVGLKVKVGEFKPYFPHGEQLHLYEDMIEWATGTRHMPSAVCSVDCHPGFRKFHQEGMAACCFDCTPCPANEISNETGKCLFTAVGNPSD</sequence>
<reference evidence="2 3" key="1">
    <citation type="submission" date="2018-10" db="EMBL/GenBank/DDBJ databases">
        <title>Improved assembly of the deer mouse Peromyscus maniculatus genome.</title>
        <authorList>
            <person name="Lassance J.-M."/>
            <person name="Hoekstra H.E."/>
        </authorList>
    </citation>
    <scope>NUCLEOTIDE SEQUENCE [LARGE SCALE GENOMIC DNA]</scope>
</reference>
<proteinExistence type="predicted"/>
<dbReference type="GO" id="GO:0004930">
    <property type="term" value="F:G protein-coupled receptor activity"/>
    <property type="evidence" value="ECO:0007669"/>
    <property type="project" value="InterPro"/>
</dbReference>
<dbReference type="Proteomes" id="UP000694547">
    <property type="component" value="Chromosome 1"/>
</dbReference>
<dbReference type="AlphaFoldDB" id="A0A8C8W1X3"/>
<accession>A0A8C8W1X3</accession>